<keyword evidence="3" id="KW-1185">Reference proteome</keyword>
<accession>A0A2H3EAK9</accession>
<sequence length="223" mass="24776">MKSAFYHFGRSRTQGPILTYRSYRAIEAALAVHGIDILAKTIGLLLAIPFALICVAIIVAIISAVSGGWLVVAPAPPKALIPKSAFGQPSWLDFGDSWLRLFYLSVQDPQIRVEYLVGRSRLRGWSASCRALLCLGWLESIHVRRSVESWTFLLMYSPRVLNYVEISAFCSTKVLVRLDKKELRLQLLVVRALKGELGLASCITHPGNPSLLVRYSVPVINVK</sequence>
<name>A0A2H3EAK9_ARMGA</name>
<feature type="transmembrane region" description="Helical" evidence="1">
    <location>
        <begin position="44"/>
        <end position="72"/>
    </location>
</feature>
<dbReference type="AlphaFoldDB" id="A0A2H3EAK9"/>
<dbReference type="Proteomes" id="UP000217790">
    <property type="component" value="Unassembled WGS sequence"/>
</dbReference>
<dbReference type="InParanoid" id="A0A2H3EAK9"/>
<reference evidence="3" key="1">
    <citation type="journal article" date="2017" name="Nat. Ecol. Evol.">
        <title>Genome expansion and lineage-specific genetic innovations in the forest pathogenic fungi Armillaria.</title>
        <authorList>
            <person name="Sipos G."/>
            <person name="Prasanna A.N."/>
            <person name="Walter M.C."/>
            <person name="O'Connor E."/>
            <person name="Balint B."/>
            <person name="Krizsan K."/>
            <person name="Kiss B."/>
            <person name="Hess J."/>
            <person name="Varga T."/>
            <person name="Slot J."/>
            <person name="Riley R."/>
            <person name="Boka B."/>
            <person name="Rigling D."/>
            <person name="Barry K."/>
            <person name="Lee J."/>
            <person name="Mihaltcheva S."/>
            <person name="LaButti K."/>
            <person name="Lipzen A."/>
            <person name="Waldron R."/>
            <person name="Moloney N.M."/>
            <person name="Sperisen C."/>
            <person name="Kredics L."/>
            <person name="Vagvoelgyi C."/>
            <person name="Patrignani A."/>
            <person name="Fitzpatrick D."/>
            <person name="Nagy I."/>
            <person name="Doyle S."/>
            <person name="Anderson J.B."/>
            <person name="Grigoriev I.V."/>
            <person name="Gueldener U."/>
            <person name="Muensterkoetter M."/>
            <person name="Nagy L.G."/>
        </authorList>
    </citation>
    <scope>NUCLEOTIDE SEQUENCE [LARGE SCALE GENOMIC DNA]</scope>
    <source>
        <strain evidence="3">Ar21-2</strain>
    </source>
</reference>
<organism evidence="2 3">
    <name type="scientific">Armillaria gallica</name>
    <name type="common">Bulbous honey fungus</name>
    <name type="synonym">Armillaria bulbosa</name>
    <dbReference type="NCBI Taxonomy" id="47427"/>
    <lineage>
        <taxon>Eukaryota</taxon>
        <taxon>Fungi</taxon>
        <taxon>Dikarya</taxon>
        <taxon>Basidiomycota</taxon>
        <taxon>Agaricomycotina</taxon>
        <taxon>Agaricomycetes</taxon>
        <taxon>Agaricomycetidae</taxon>
        <taxon>Agaricales</taxon>
        <taxon>Marasmiineae</taxon>
        <taxon>Physalacriaceae</taxon>
        <taxon>Armillaria</taxon>
    </lineage>
</organism>
<keyword evidence="1" id="KW-1133">Transmembrane helix</keyword>
<keyword evidence="1" id="KW-0812">Transmembrane</keyword>
<proteinExistence type="predicted"/>
<evidence type="ECO:0000256" key="1">
    <source>
        <dbReference type="SAM" id="Phobius"/>
    </source>
</evidence>
<evidence type="ECO:0000313" key="3">
    <source>
        <dbReference type="Proteomes" id="UP000217790"/>
    </source>
</evidence>
<evidence type="ECO:0000313" key="2">
    <source>
        <dbReference type="EMBL" id="PBL04456.1"/>
    </source>
</evidence>
<keyword evidence="1" id="KW-0472">Membrane</keyword>
<gene>
    <name evidence="2" type="ORF">ARMGADRAFT_1022871</name>
</gene>
<dbReference type="EMBL" id="KZ293644">
    <property type="protein sequence ID" value="PBL04456.1"/>
    <property type="molecule type" value="Genomic_DNA"/>
</dbReference>
<protein>
    <submittedName>
        <fullName evidence="2">Uncharacterized protein</fullName>
    </submittedName>
</protein>